<gene>
    <name evidence="1" type="ORF">CRE_04416</name>
</gene>
<evidence type="ECO:0000313" key="1">
    <source>
        <dbReference type="EMBL" id="EFP09795.1"/>
    </source>
</evidence>
<keyword evidence="2" id="KW-1185">Reference proteome</keyword>
<protein>
    <submittedName>
        <fullName evidence="1">Uncharacterized protein</fullName>
    </submittedName>
</protein>
<organism evidence="2">
    <name type="scientific">Caenorhabditis remanei</name>
    <name type="common">Caenorhabditis vulgaris</name>
    <dbReference type="NCBI Taxonomy" id="31234"/>
    <lineage>
        <taxon>Eukaryota</taxon>
        <taxon>Metazoa</taxon>
        <taxon>Ecdysozoa</taxon>
        <taxon>Nematoda</taxon>
        <taxon>Chromadorea</taxon>
        <taxon>Rhabditida</taxon>
        <taxon>Rhabditina</taxon>
        <taxon>Rhabditomorpha</taxon>
        <taxon>Rhabditoidea</taxon>
        <taxon>Rhabditidae</taxon>
        <taxon>Peloderinae</taxon>
        <taxon>Caenorhabditis</taxon>
    </lineage>
</organism>
<dbReference type="eggNOG" id="ENOG502TKHQ">
    <property type="taxonomic scope" value="Eukaryota"/>
</dbReference>
<proteinExistence type="predicted"/>
<sequence>MASSLLKIAEVCFPEFKDTELLYSITKSFEKGKLTNPPYSLMDATIECLMKDALEDEEVLQQIGNILRNYPLQLSSLYLLQGNPEMLKIAFDWSFSRDNGPLSIDIQNYTCILTVKKHIIAEFAITQGFDYPKAIVLSAVQKGCVKLRVSVTAMSRIVNACIPGIKTSFVLWSITHTISTKKSDKTSPDSLMRIASSVALIKALENSEISDLVEEILKTDILEVCSFHYLEKHPKLLSTALYFSLQKDSGHVGIEIFNQSCKLTVGNEIVATVLIHDFQWPIYFTTLLIVKRFRNFIFYYGCYSGIETKYQM</sequence>
<dbReference type="Proteomes" id="UP000008281">
    <property type="component" value="Unassembled WGS sequence"/>
</dbReference>
<dbReference type="OrthoDB" id="5844663at2759"/>
<dbReference type="HOGENOM" id="CLU_892094_0_0_1"/>
<evidence type="ECO:0000313" key="2">
    <source>
        <dbReference type="Proteomes" id="UP000008281"/>
    </source>
</evidence>
<dbReference type="InParanoid" id="E3NN07"/>
<dbReference type="EMBL" id="DS269138">
    <property type="protein sequence ID" value="EFP09795.1"/>
    <property type="molecule type" value="Genomic_DNA"/>
</dbReference>
<name>E3NN07_CAERE</name>
<reference evidence="1" key="1">
    <citation type="submission" date="2007-07" db="EMBL/GenBank/DDBJ databases">
        <title>PCAP assembly of the Caenorhabditis remanei genome.</title>
        <authorList>
            <consortium name="The Caenorhabditis remanei Sequencing Consortium"/>
            <person name="Wilson R.K."/>
        </authorList>
    </citation>
    <scope>NUCLEOTIDE SEQUENCE [LARGE SCALE GENOMIC DNA]</scope>
    <source>
        <strain evidence="1">PB4641</strain>
    </source>
</reference>
<dbReference type="AlphaFoldDB" id="E3NN07"/>
<accession>E3NN07</accession>